<protein>
    <submittedName>
        <fullName evidence="1">Uncharacterized protein</fullName>
    </submittedName>
</protein>
<dbReference type="Proteomes" id="UP001157946">
    <property type="component" value="Unassembled WGS sequence"/>
</dbReference>
<evidence type="ECO:0000313" key="1">
    <source>
        <dbReference type="EMBL" id="SMP08596.1"/>
    </source>
</evidence>
<dbReference type="Gene3D" id="2.40.50.1010">
    <property type="match status" value="1"/>
</dbReference>
<reference evidence="1" key="1">
    <citation type="submission" date="2017-05" db="EMBL/GenBank/DDBJ databases">
        <authorList>
            <person name="Varghese N."/>
            <person name="Submissions S."/>
        </authorList>
    </citation>
    <scope>NUCLEOTIDE SEQUENCE</scope>
    <source>
        <strain evidence="1">DSM 45262</strain>
    </source>
</reference>
<gene>
    <name evidence="1" type="ORF">SAMN06265361_10244</name>
</gene>
<proteinExistence type="predicted"/>
<dbReference type="EMBL" id="FXTU01000002">
    <property type="protein sequence ID" value="SMP08596.1"/>
    <property type="molecule type" value="Genomic_DNA"/>
</dbReference>
<evidence type="ECO:0000313" key="2">
    <source>
        <dbReference type="Proteomes" id="UP001157946"/>
    </source>
</evidence>
<keyword evidence="2" id="KW-1185">Reference proteome</keyword>
<comment type="caution">
    <text evidence="1">The sequence shown here is derived from an EMBL/GenBank/DDBJ whole genome shotgun (WGS) entry which is preliminary data.</text>
</comment>
<dbReference type="SUPFAM" id="SSF57783">
    <property type="entry name" value="Zinc beta-ribbon"/>
    <property type="match status" value="1"/>
</dbReference>
<dbReference type="RefSeq" id="WP_259435595.1">
    <property type="nucleotide sequence ID" value="NZ_FXTU01000002.1"/>
</dbReference>
<name>A0AA45WKY5_9BACL</name>
<sequence>MERNFWGRDNEKCPRCGSKMVSQTENDEYLCDDCGYRWVED</sequence>
<dbReference type="AlphaFoldDB" id="A0AA45WKY5"/>
<organism evidence="1 2">
    <name type="scientific">Laceyella tengchongensis</name>
    <dbReference type="NCBI Taxonomy" id="574699"/>
    <lineage>
        <taxon>Bacteria</taxon>
        <taxon>Bacillati</taxon>
        <taxon>Bacillota</taxon>
        <taxon>Bacilli</taxon>
        <taxon>Bacillales</taxon>
        <taxon>Thermoactinomycetaceae</taxon>
        <taxon>Laceyella</taxon>
    </lineage>
</organism>
<accession>A0AA45WKY5</accession>